<protein>
    <recommendedName>
        <fullName evidence="3">DUF659 domain-containing protein</fullName>
    </recommendedName>
</protein>
<dbReference type="AlphaFoldDB" id="A0A9J6BGN9"/>
<comment type="caution">
    <text evidence="1">The sequence shown here is derived from an EMBL/GenBank/DDBJ whole genome shotgun (WGS) entry which is preliminary data.</text>
</comment>
<dbReference type="OrthoDB" id="7764752at2759"/>
<evidence type="ECO:0000313" key="2">
    <source>
        <dbReference type="Proteomes" id="UP001107558"/>
    </source>
</evidence>
<keyword evidence="2" id="KW-1185">Reference proteome</keyword>
<organism evidence="1 2">
    <name type="scientific">Polypedilum vanderplanki</name>
    <name type="common">Sleeping chironomid midge</name>
    <dbReference type="NCBI Taxonomy" id="319348"/>
    <lineage>
        <taxon>Eukaryota</taxon>
        <taxon>Metazoa</taxon>
        <taxon>Ecdysozoa</taxon>
        <taxon>Arthropoda</taxon>
        <taxon>Hexapoda</taxon>
        <taxon>Insecta</taxon>
        <taxon>Pterygota</taxon>
        <taxon>Neoptera</taxon>
        <taxon>Endopterygota</taxon>
        <taxon>Diptera</taxon>
        <taxon>Nematocera</taxon>
        <taxon>Chironomoidea</taxon>
        <taxon>Chironomidae</taxon>
        <taxon>Chironominae</taxon>
        <taxon>Polypedilum</taxon>
        <taxon>Polypedilum</taxon>
    </lineage>
</organism>
<evidence type="ECO:0008006" key="3">
    <source>
        <dbReference type="Google" id="ProtNLM"/>
    </source>
</evidence>
<proteinExistence type="predicted"/>
<gene>
    <name evidence="1" type="ORF">PVAND_016870</name>
</gene>
<accession>A0A9J6BGN9</accession>
<name>A0A9J6BGN9_POLVA</name>
<evidence type="ECO:0000313" key="1">
    <source>
        <dbReference type="EMBL" id="KAG5668965.1"/>
    </source>
</evidence>
<dbReference type="Proteomes" id="UP001107558">
    <property type="component" value="Chromosome 4"/>
</dbReference>
<sequence>MIKDIFVHLSQPSALSSDSTSQKENQTLNGETKKNIDMKLANFSIALYSLRLVESEAFKEFVKALNPSYASVIPCAKALSGSLLDQHFNKCSTTINEILESHTNLTLLSDGWTNIRGVIS</sequence>
<dbReference type="EMBL" id="JADBJN010000004">
    <property type="protein sequence ID" value="KAG5668965.1"/>
    <property type="molecule type" value="Genomic_DNA"/>
</dbReference>
<reference evidence="1" key="1">
    <citation type="submission" date="2021-03" db="EMBL/GenBank/DDBJ databases">
        <title>Chromosome level genome of the anhydrobiotic midge Polypedilum vanderplanki.</title>
        <authorList>
            <person name="Yoshida Y."/>
            <person name="Kikawada T."/>
            <person name="Gusev O."/>
        </authorList>
    </citation>
    <scope>NUCLEOTIDE SEQUENCE</scope>
    <source>
        <strain evidence="1">NIAS01</strain>
        <tissue evidence="1">Whole body or cell culture</tissue>
    </source>
</reference>